<dbReference type="PANTHER" id="PTHR12694:SF8">
    <property type="entry name" value="TRANSCRIPTION INITIATION FACTOR IIA SUBUNIT 1"/>
    <property type="match status" value="1"/>
</dbReference>
<keyword evidence="4" id="KW-0539">Nucleus</keyword>
<reference evidence="6 7" key="1">
    <citation type="submission" date="2022-12" db="EMBL/GenBank/DDBJ databases">
        <title>Chromosome-level genome of Tegillarca granosa.</title>
        <authorList>
            <person name="Kim J."/>
        </authorList>
    </citation>
    <scope>NUCLEOTIDE SEQUENCE [LARGE SCALE GENOMIC DNA]</scope>
    <source>
        <strain evidence="6">Teg-2019</strain>
        <tissue evidence="6">Adductor muscle</tissue>
    </source>
</reference>
<evidence type="ECO:0000256" key="5">
    <source>
        <dbReference type="SAM" id="MobiDB-lite"/>
    </source>
</evidence>
<evidence type="ECO:0000256" key="3">
    <source>
        <dbReference type="ARBA" id="ARBA00023163"/>
    </source>
</evidence>
<keyword evidence="3" id="KW-0804">Transcription</keyword>
<evidence type="ECO:0000313" key="6">
    <source>
        <dbReference type="EMBL" id="KAJ8309152.1"/>
    </source>
</evidence>
<feature type="compositionally biased region" description="Basic residues" evidence="5">
    <location>
        <begin position="199"/>
        <end position="210"/>
    </location>
</feature>
<dbReference type="EMBL" id="JARBDR010000657">
    <property type="protein sequence ID" value="KAJ8309152.1"/>
    <property type="molecule type" value="Genomic_DNA"/>
</dbReference>
<comment type="similarity">
    <text evidence="2">Belongs to the TFIIA subunit 1 family.</text>
</comment>
<evidence type="ECO:0000256" key="4">
    <source>
        <dbReference type="ARBA" id="ARBA00023242"/>
    </source>
</evidence>
<gene>
    <name evidence="6" type="ORF">KUTeg_014026</name>
</gene>
<dbReference type="PANTHER" id="PTHR12694">
    <property type="entry name" value="TRANSCRIPTION INITIATION FACTOR IIA SUBUNIT 1"/>
    <property type="match status" value="1"/>
</dbReference>
<comment type="caution">
    <text evidence="6">The sequence shown here is derived from an EMBL/GenBank/DDBJ whole genome shotgun (WGS) entry which is preliminary data.</text>
</comment>
<dbReference type="CDD" id="cd07976">
    <property type="entry name" value="TFIIA_alpha_beta_like"/>
    <property type="match status" value="2"/>
</dbReference>
<feature type="region of interest" description="Disordered" evidence="5">
    <location>
        <begin position="187"/>
        <end position="273"/>
    </location>
</feature>
<keyword evidence="7" id="KW-1185">Reference proteome</keyword>
<dbReference type="SUPFAM" id="SSF47396">
    <property type="entry name" value="Transcription factor IIA (TFIIA), alpha-helical domain"/>
    <property type="match status" value="1"/>
</dbReference>
<dbReference type="Proteomes" id="UP001217089">
    <property type="component" value="Unassembled WGS sequence"/>
</dbReference>
<protein>
    <recommendedName>
        <fullName evidence="8">Transcription initiation factor IIA subunit 1</fullName>
    </recommendedName>
</protein>
<dbReference type="InterPro" id="IPR009088">
    <property type="entry name" value="TFIIA_b-brl"/>
</dbReference>
<evidence type="ECO:0008006" key="8">
    <source>
        <dbReference type="Google" id="ProtNLM"/>
    </source>
</evidence>
<accession>A0ABQ9EYT8</accession>
<dbReference type="SUPFAM" id="SSF50784">
    <property type="entry name" value="Transcription factor IIA (TFIIA), beta-barrel domain"/>
    <property type="match status" value="1"/>
</dbReference>
<dbReference type="InterPro" id="IPR004855">
    <property type="entry name" value="TFIIA_asu/bsu"/>
</dbReference>
<feature type="compositionally biased region" description="Acidic residues" evidence="5">
    <location>
        <begin position="262"/>
        <end position="273"/>
    </location>
</feature>
<evidence type="ECO:0000313" key="7">
    <source>
        <dbReference type="Proteomes" id="UP001217089"/>
    </source>
</evidence>
<name>A0ABQ9EYT8_TEGGR</name>
<organism evidence="6 7">
    <name type="scientific">Tegillarca granosa</name>
    <name type="common">Malaysian cockle</name>
    <name type="synonym">Anadara granosa</name>
    <dbReference type="NCBI Taxonomy" id="220873"/>
    <lineage>
        <taxon>Eukaryota</taxon>
        <taxon>Metazoa</taxon>
        <taxon>Spiralia</taxon>
        <taxon>Lophotrochozoa</taxon>
        <taxon>Mollusca</taxon>
        <taxon>Bivalvia</taxon>
        <taxon>Autobranchia</taxon>
        <taxon>Pteriomorphia</taxon>
        <taxon>Arcoida</taxon>
        <taxon>Arcoidea</taxon>
        <taxon>Arcidae</taxon>
        <taxon>Tegillarca</taxon>
    </lineage>
</organism>
<dbReference type="SMART" id="SM01371">
    <property type="entry name" value="TFIIA"/>
    <property type="match status" value="1"/>
</dbReference>
<evidence type="ECO:0000256" key="1">
    <source>
        <dbReference type="ARBA" id="ARBA00004123"/>
    </source>
</evidence>
<sequence length="323" mass="36146">MTSSQNPVPKLYKSVVDDVISNVREAFLDEGVDEQVLQELKQLWEQKLHQSKALDLTSLQEQETVALPATLQYAQVIPHQAQSTSRIQTVAAPSVPQAVPVPVQIATGGEISAPAATATMALPQGLFQQQLQALANQGLTLQATANGQFIIQALPQAQGAASQVTTTVNIPQQATMIQSQTNIPTVVQATQQQHQPPPPHHHHNQPHHQRGMYPPPPSHHHPPNQQDQHYHHQHHFNQHHQQQPQQQQQPPNHHHHYKEPLNSEDDISDADPSELFDTDNVVVCQYDKINRNKAKWKFHLKDGIMNLNGKDYVFQKATGDADW</sequence>
<dbReference type="Gene3D" id="2.30.18.10">
    <property type="entry name" value="Transcription factor IIA (TFIIA), beta-barrel domain"/>
    <property type="match status" value="1"/>
</dbReference>
<comment type="subcellular location">
    <subcellularLocation>
        <location evidence="1">Nucleus</location>
    </subcellularLocation>
</comment>
<dbReference type="Pfam" id="PF03153">
    <property type="entry name" value="TFIIA"/>
    <property type="match status" value="2"/>
</dbReference>
<feature type="compositionally biased region" description="Low complexity" evidence="5">
    <location>
        <begin position="239"/>
        <end position="251"/>
    </location>
</feature>
<proteinExistence type="inferred from homology"/>
<dbReference type="Gene3D" id="1.10.287.100">
    <property type="match status" value="1"/>
</dbReference>
<evidence type="ECO:0000256" key="2">
    <source>
        <dbReference type="ARBA" id="ARBA00010059"/>
    </source>
</evidence>